<dbReference type="AlphaFoldDB" id="A2DKG5"/>
<dbReference type="VEuPathDB" id="TrichDB:TVAG_190370"/>
<dbReference type="RefSeq" id="XP_001580128.1">
    <property type="nucleotide sequence ID" value="XM_001580078.1"/>
</dbReference>
<dbReference type="SMR" id="A2DKG5"/>
<reference evidence="1" key="2">
    <citation type="journal article" date="2007" name="Science">
        <title>Draft genome sequence of the sexually transmitted pathogen Trichomonas vaginalis.</title>
        <authorList>
            <person name="Carlton J.M."/>
            <person name="Hirt R.P."/>
            <person name="Silva J.C."/>
            <person name="Delcher A.L."/>
            <person name="Schatz M."/>
            <person name="Zhao Q."/>
            <person name="Wortman J.R."/>
            <person name="Bidwell S.L."/>
            <person name="Alsmark U.C.M."/>
            <person name="Besteiro S."/>
            <person name="Sicheritz-Ponten T."/>
            <person name="Noel C.J."/>
            <person name="Dacks J.B."/>
            <person name="Foster P.G."/>
            <person name="Simillion C."/>
            <person name="Van de Peer Y."/>
            <person name="Miranda-Saavedra D."/>
            <person name="Barton G.J."/>
            <person name="Westrop G.D."/>
            <person name="Mueller S."/>
            <person name="Dessi D."/>
            <person name="Fiori P.L."/>
            <person name="Ren Q."/>
            <person name="Paulsen I."/>
            <person name="Zhang H."/>
            <person name="Bastida-Corcuera F.D."/>
            <person name="Simoes-Barbosa A."/>
            <person name="Brown M.T."/>
            <person name="Hayes R.D."/>
            <person name="Mukherjee M."/>
            <person name="Okumura C.Y."/>
            <person name="Schneider R."/>
            <person name="Smith A.J."/>
            <person name="Vanacova S."/>
            <person name="Villalvazo M."/>
            <person name="Haas B.J."/>
            <person name="Pertea M."/>
            <person name="Feldblyum T.V."/>
            <person name="Utterback T.R."/>
            <person name="Shu C.L."/>
            <person name="Osoegawa K."/>
            <person name="de Jong P.J."/>
            <person name="Hrdy I."/>
            <person name="Horvathova L."/>
            <person name="Zubacova Z."/>
            <person name="Dolezal P."/>
            <person name="Malik S.B."/>
            <person name="Logsdon J.M. Jr."/>
            <person name="Henze K."/>
            <person name="Gupta A."/>
            <person name="Wang C.C."/>
            <person name="Dunne R.L."/>
            <person name="Upcroft J.A."/>
            <person name="Upcroft P."/>
            <person name="White O."/>
            <person name="Salzberg S.L."/>
            <person name="Tang P."/>
            <person name="Chiu C.-H."/>
            <person name="Lee Y.-S."/>
            <person name="Embley T.M."/>
            <person name="Coombs G.H."/>
            <person name="Mottram J.C."/>
            <person name="Tachezy J."/>
            <person name="Fraser-Liggett C.M."/>
            <person name="Johnson P.J."/>
        </authorList>
    </citation>
    <scope>NUCLEOTIDE SEQUENCE [LARGE SCALE GENOMIC DNA]</scope>
    <source>
        <strain evidence="1">G3</strain>
    </source>
</reference>
<dbReference type="InterPro" id="IPR029071">
    <property type="entry name" value="Ubiquitin-like_domsf"/>
</dbReference>
<organism evidence="1 2">
    <name type="scientific">Trichomonas vaginalis (strain ATCC PRA-98 / G3)</name>
    <dbReference type="NCBI Taxonomy" id="412133"/>
    <lineage>
        <taxon>Eukaryota</taxon>
        <taxon>Metamonada</taxon>
        <taxon>Parabasalia</taxon>
        <taxon>Trichomonadida</taxon>
        <taxon>Trichomonadidae</taxon>
        <taxon>Trichomonas</taxon>
    </lineage>
</organism>
<evidence type="ECO:0000313" key="2">
    <source>
        <dbReference type="Proteomes" id="UP000001542"/>
    </source>
</evidence>
<evidence type="ECO:0008006" key="3">
    <source>
        <dbReference type="Google" id="ProtNLM"/>
    </source>
</evidence>
<dbReference type="VEuPathDB" id="TrichDB:TVAGG3_0996640"/>
<keyword evidence="2" id="KW-1185">Reference proteome</keyword>
<accession>A2DKG5</accession>
<dbReference type="EMBL" id="DS113211">
    <property type="protein sequence ID" value="EAY19142.1"/>
    <property type="molecule type" value="Genomic_DNA"/>
</dbReference>
<proteinExistence type="predicted"/>
<evidence type="ECO:0000313" key="1">
    <source>
        <dbReference type="EMBL" id="EAY19142.1"/>
    </source>
</evidence>
<dbReference type="InParanoid" id="A2DKG5"/>
<dbReference type="Proteomes" id="UP000001542">
    <property type="component" value="Unassembled WGS sequence"/>
</dbReference>
<protein>
    <recommendedName>
        <fullName evidence="3">Ubiquitin-like domain-containing protein</fullName>
    </recommendedName>
</protein>
<dbReference type="KEGG" id="tva:5464663"/>
<dbReference type="SUPFAM" id="SSF54236">
    <property type="entry name" value="Ubiquitin-like"/>
    <property type="match status" value="1"/>
</dbReference>
<name>A2DKG5_TRIV3</name>
<gene>
    <name evidence="1" type="ORF">TVAG_190370</name>
</gene>
<dbReference type="CDD" id="cd17039">
    <property type="entry name" value="Ubl_ubiquitin_like"/>
    <property type="match status" value="1"/>
</dbReference>
<reference evidence="1" key="1">
    <citation type="submission" date="2006-10" db="EMBL/GenBank/DDBJ databases">
        <authorList>
            <person name="Amadeo P."/>
            <person name="Zhao Q."/>
            <person name="Wortman J."/>
            <person name="Fraser-Liggett C."/>
            <person name="Carlton J."/>
        </authorList>
    </citation>
    <scope>NUCLEOTIDE SEQUENCE</scope>
    <source>
        <strain evidence="1">G3</strain>
    </source>
</reference>
<sequence length="150" mass="17615">MELFIHTFDNKIHSCKFSNTDTIRTVQQRFNPSLETLILYRNSILVPNLTLFDYKITSGDHIYIIPQTSSVQQKSLVLESNLPAGPKFEIERMKDQMYFKLDSSPQYYIKIVKRFNRMVEREFTRQDTQTPIIPSIPNKPSVAPLPAFWK</sequence>